<dbReference type="InterPro" id="IPR002645">
    <property type="entry name" value="STAS_dom"/>
</dbReference>
<dbReference type="InterPro" id="IPR011547">
    <property type="entry name" value="SLC26A/SulP_dom"/>
</dbReference>
<feature type="transmembrane region" description="Helical" evidence="5">
    <location>
        <begin position="124"/>
        <end position="146"/>
    </location>
</feature>
<dbReference type="eggNOG" id="COG0659">
    <property type="taxonomic scope" value="Bacteria"/>
</dbReference>
<dbReference type="OrthoDB" id="9177189at2"/>
<evidence type="ECO:0000259" key="6">
    <source>
        <dbReference type="PROSITE" id="PS50801"/>
    </source>
</evidence>
<dbReference type="AlphaFoldDB" id="Q46MY1"/>
<organism evidence="7">
    <name type="scientific">Cupriavidus pinatubonensis (strain JMP 134 / LMG 1197)</name>
    <name type="common">Cupriavidus necator (strain JMP 134)</name>
    <dbReference type="NCBI Taxonomy" id="264198"/>
    <lineage>
        <taxon>Bacteria</taxon>
        <taxon>Pseudomonadati</taxon>
        <taxon>Pseudomonadota</taxon>
        <taxon>Betaproteobacteria</taxon>
        <taxon>Burkholderiales</taxon>
        <taxon>Burkholderiaceae</taxon>
        <taxon>Cupriavidus</taxon>
    </lineage>
</organism>
<dbReference type="KEGG" id="reu:Reut_C6179"/>
<evidence type="ECO:0000256" key="1">
    <source>
        <dbReference type="ARBA" id="ARBA00004141"/>
    </source>
</evidence>
<dbReference type="PROSITE" id="PS50801">
    <property type="entry name" value="STAS"/>
    <property type="match status" value="1"/>
</dbReference>
<evidence type="ECO:0000313" key="7">
    <source>
        <dbReference type="EMBL" id="AAZ65494.1"/>
    </source>
</evidence>
<evidence type="ECO:0000256" key="4">
    <source>
        <dbReference type="ARBA" id="ARBA00023136"/>
    </source>
</evidence>
<dbReference type="InterPro" id="IPR036513">
    <property type="entry name" value="STAS_dom_sf"/>
</dbReference>
<evidence type="ECO:0000256" key="3">
    <source>
        <dbReference type="ARBA" id="ARBA00022989"/>
    </source>
</evidence>
<keyword evidence="3 5" id="KW-1133">Transmembrane helix</keyword>
<dbReference type="EMBL" id="CP000092">
    <property type="protein sequence ID" value="AAZ65494.1"/>
    <property type="molecule type" value="Genomic_DNA"/>
</dbReference>
<feature type="transmembrane region" description="Helical" evidence="5">
    <location>
        <begin position="343"/>
        <end position="360"/>
    </location>
</feature>
<dbReference type="Gene3D" id="3.30.750.24">
    <property type="entry name" value="STAS domain"/>
    <property type="match status" value="1"/>
</dbReference>
<dbReference type="GO" id="GO:0055085">
    <property type="term" value="P:transmembrane transport"/>
    <property type="evidence" value="ECO:0007669"/>
    <property type="project" value="InterPro"/>
</dbReference>
<dbReference type="Pfam" id="PF01740">
    <property type="entry name" value="STAS"/>
    <property type="match status" value="1"/>
</dbReference>
<gene>
    <name evidence="7" type="ordered locus">Reut_C6179</name>
</gene>
<dbReference type="CDD" id="cd07042">
    <property type="entry name" value="STAS_SulP_like_sulfate_transporter"/>
    <property type="match status" value="1"/>
</dbReference>
<evidence type="ECO:0000256" key="2">
    <source>
        <dbReference type="ARBA" id="ARBA00022692"/>
    </source>
</evidence>
<accession>Q46MY1</accession>
<keyword evidence="7" id="KW-0614">Plasmid</keyword>
<keyword evidence="2 5" id="KW-0812">Transmembrane</keyword>
<sequence>MHPTDSARGGSPMRDVIAGCSIAGLLLPEAVAYAGIANLPPQAGLIGLLIGLVVYGLLGTSRFAVVSATSSSAAVLAAITVSMAGVDLAQRLLLAGGLVILSGFFLVLAGVARLGGITEFIAKPVLRGFTFGLAITIILKQVASVAGVHPTHGDLPRFTYELIQELAVWNMNGLIAALVVLLLLFAMSRWKNVPGPLVVIVLGIMLAHGVDMHHYGISQVGTIDLANVSFDIPDLPRAQWLRLGELAFALVLILYAESYGSIRSFALKYGDKTSADRDLVALGVANLGSGLLHGMPVGAGYSATSANEAAGARSRLAGWCAAVVVAMIVALLLPQLALTPEPVLAAIVAYAVSHTLRLSVFRPYWAWRRDRLLVVAACVAVLLLGVLDGLLAGIGVSLLITLRNFSEPNVSQLGRLGSSHDYVDITAHPEARTLPGVLIVRPEAPIFFANVERILAQVRHLADAGPGAVHTLIFSLEESPDLDGSTIEALHAFAAGATASGRRLLLVRLKPPALEVLSRSADEALPREALHELSVDECVQSLGQGGVAAATKAPGPAVEGSR</sequence>
<feature type="transmembrane region" description="Helical" evidence="5">
    <location>
        <begin position="42"/>
        <end position="58"/>
    </location>
</feature>
<feature type="transmembrane region" description="Helical" evidence="5">
    <location>
        <begin position="316"/>
        <end position="337"/>
    </location>
</feature>
<dbReference type="SUPFAM" id="SSF52091">
    <property type="entry name" value="SpoIIaa-like"/>
    <property type="match status" value="1"/>
</dbReference>
<feature type="transmembrane region" description="Helical" evidence="5">
    <location>
        <begin position="237"/>
        <end position="256"/>
    </location>
</feature>
<dbReference type="Pfam" id="PF00916">
    <property type="entry name" value="Sulfate_transp"/>
    <property type="match status" value="1"/>
</dbReference>
<reference evidence="7" key="1">
    <citation type="submission" date="2005-08" db="EMBL/GenBank/DDBJ databases">
        <title>Complete sequence of a megaplasmid of Ralstonia eutropha JMP134.</title>
        <authorList>
            <person name="Copeland A."/>
            <person name="Lucas S."/>
            <person name="Lapidus A."/>
            <person name="Barry K."/>
            <person name="Detter J.C."/>
            <person name="Glavina T."/>
            <person name="Hammon N."/>
            <person name="Israni S."/>
            <person name="Pitluck S."/>
            <person name="Goltsman E."/>
            <person name="Martinez M."/>
            <person name="Vergez L."/>
            <person name="Larimer F."/>
            <person name="Land M."/>
            <person name="Lykidis A."/>
            <person name="Richardson P."/>
        </authorList>
    </citation>
    <scope>NUCLEOTIDE SEQUENCE [LARGE SCALE GENOMIC DNA]</scope>
    <source>
        <strain evidence="7">JMP134</strain>
        <plasmid evidence="7">megaplasmid</plasmid>
    </source>
</reference>
<dbReference type="GO" id="GO:0016020">
    <property type="term" value="C:membrane"/>
    <property type="evidence" value="ECO:0007669"/>
    <property type="project" value="UniProtKB-SubCell"/>
</dbReference>
<keyword evidence="4 5" id="KW-0472">Membrane</keyword>
<dbReference type="HOGENOM" id="CLU_003182_13_0_4"/>
<feature type="transmembrane region" description="Helical" evidence="5">
    <location>
        <begin position="166"/>
        <end position="185"/>
    </location>
</feature>
<evidence type="ECO:0000256" key="5">
    <source>
        <dbReference type="SAM" id="Phobius"/>
    </source>
</evidence>
<feature type="transmembrane region" description="Helical" evidence="5">
    <location>
        <begin position="197"/>
        <end position="217"/>
    </location>
</feature>
<dbReference type="PANTHER" id="PTHR11814">
    <property type="entry name" value="SULFATE TRANSPORTER"/>
    <property type="match status" value="1"/>
</dbReference>
<geneLocation type="plasmid" evidence="7">
    <name>megaplasmid</name>
</geneLocation>
<protein>
    <submittedName>
        <fullName evidence="7">Sulfate transporter/antisigma-factor antagonist STAS:Xanthine/uracil/vitamin C permease:Sulphate transporter</fullName>
    </submittedName>
</protein>
<feature type="transmembrane region" description="Helical" evidence="5">
    <location>
        <begin position="92"/>
        <end position="112"/>
    </location>
</feature>
<comment type="subcellular location">
    <subcellularLocation>
        <location evidence="1">Membrane</location>
        <topology evidence="1">Multi-pass membrane protein</topology>
    </subcellularLocation>
</comment>
<feature type="transmembrane region" description="Helical" evidence="5">
    <location>
        <begin position="372"/>
        <end position="400"/>
    </location>
</feature>
<feature type="domain" description="STAS" evidence="6">
    <location>
        <begin position="427"/>
        <end position="542"/>
    </location>
</feature>
<proteinExistence type="predicted"/>
<dbReference type="InterPro" id="IPR001902">
    <property type="entry name" value="SLC26A/SulP_fam"/>
</dbReference>
<name>Q46MY1_CUPPJ</name>